<keyword evidence="4" id="KW-1185">Reference proteome</keyword>
<keyword evidence="1" id="KW-0472">Membrane</keyword>
<comment type="caution">
    <text evidence="3">The sequence shown here is derived from an EMBL/GenBank/DDBJ whole genome shotgun (WGS) entry which is preliminary data.</text>
</comment>
<reference evidence="4" key="1">
    <citation type="submission" date="2017-10" db="EMBL/GenBank/DDBJ databases">
        <title>Rapid genome shrinkage in a self-fertile nematode reveals novel sperm competition proteins.</title>
        <authorList>
            <person name="Yin D."/>
            <person name="Schwarz E.M."/>
            <person name="Thomas C.G."/>
            <person name="Felde R.L."/>
            <person name="Korf I.F."/>
            <person name="Cutter A.D."/>
            <person name="Schartner C.M."/>
            <person name="Ralston E.J."/>
            <person name="Meyer B.J."/>
            <person name="Haag E.S."/>
        </authorList>
    </citation>
    <scope>NUCLEOTIDE SEQUENCE [LARGE SCALE GENOMIC DNA]</scope>
    <source>
        <strain evidence="4">JU1422</strain>
    </source>
</reference>
<accession>A0A2G5TEB0</accession>
<keyword evidence="1" id="KW-0812">Transmembrane</keyword>
<gene>
    <name evidence="3" type="primary">Cnig_chr_V.g18418</name>
    <name evidence="3" type="ORF">B9Z55_018418</name>
</gene>
<dbReference type="EMBL" id="PDUG01000005">
    <property type="protein sequence ID" value="PIC25523.1"/>
    <property type="molecule type" value="Genomic_DNA"/>
</dbReference>
<feature type="transmembrane region" description="Helical" evidence="1">
    <location>
        <begin position="233"/>
        <end position="255"/>
    </location>
</feature>
<evidence type="ECO:0000259" key="2">
    <source>
        <dbReference type="Pfam" id="PF10328"/>
    </source>
</evidence>
<dbReference type="OrthoDB" id="5853697at2759"/>
<evidence type="ECO:0000256" key="1">
    <source>
        <dbReference type="SAM" id="Phobius"/>
    </source>
</evidence>
<feature type="transmembrane region" description="Helical" evidence="1">
    <location>
        <begin position="123"/>
        <end position="144"/>
    </location>
</feature>
<feature type="transmembrane region" description="Helical" evidence="1">
    <location>
        <begin position="164"/>
        <end position="182"/>
    </location>
</feature>
<dbReference type="PANTHER" id="PTHR46952">
    <property type="entry name" value="SERPENTINE RECEPTOR, CLASS X-RELATED"/>
    <property type="match status" value="1"/>
</dbReference>
<dbReference type="Proteomes" id="UP000230233">
    <property type="component" value="Chromosome V"/>
</dbReference>
<keyword evidence="1" id="KW-1133">Transmembrane helix</keyword>
<feature type="transmembrane region" description="Helical" evidence="1">
    <location>
        <begin position="90"/>
        <end position="111"/>
    </location>
</feature>
<evidence type="ECO:0000313" key="3">
    <source>
        <dbReference type="EMBL" id="PIC25523.1"/>
    </source>
</evidence>
<dbReference type="AlphaFoldDB" id="A0A2G5TEB0"/>
<name>A0A2G5TEB0_9PELO</name>
<dbReference type="InterPro" id="IPR019430">
    <property type="entry name" value="7TM_GPCR_serpentine_rcpt_Srx"/>
</dbReference>
<protein>
    <recommendedName>
        <fullName evidence="2">7TM GPCR serpentine receptor class x (Srx) domain-containing protein</fullName>
    </recommendedName>
</protein>
<proteinExistence type="predicted"/>
<feature type="domain" description="7TM GPCR serpentine receptor class x (Srx)" evidence="2">
    <location>
        <begin position="72"/>
        <end position="288"/>
    </location>
</feature>
<sequence length="320" mass="36058">MRVISSEVARNRRRQTTRFFIQSCIQDWLTAMVFGTNVLAVELLCRPENYACMHLTTFSVDSMSYTVDGFTHIGSTYLNSRIKQVFGSGLLIQGPMTQMIITVNRFLVIIFSPTSVPKYSTHITVAALSLTWLGGIWWSTIPGFDEKCFVPFGFDHVGSYFSECSQNIVRVLAVLIISLAVFNNTMNIVLGIKLAISAVVFPTKLLKLLDFQKKMRGISSEVARNRRRQTTRFFIQSCIQDWLTALVCGTNIIFAELLCPENYACKHLTTFAVDSMSYTVDGFVMFLFTFKRANKNSIRSNGPKTIKETSSRIVSSSVTN</sequence>
<dbReference type="PANTHER" id="PTHR46952:SF6">
    <property type="entry name" value="7TM GPCR SERPENTINE RECEPTOR CLASS X (SRX) DOMAIN-CONTAINING PROTEIN"/>
    <property type="match status" value="1"/>
</dbReference>
<dbReference type="Pfam" id="PF10328">
    <property type="entry name" value="7TM_GPCR_Srx"/>
    <property type="match status" value="1"/>
</dbReference>
<evidence type="ECO:0000313" key="4">
    <source>
        <dbReference type="Proteomes" id="UP000230233"/>
    </source>
</evidence>
<feature type="transmembrane region" description="Helical" evidence="1">
    <location>
        <begin position="267"/>
        <end position="290"/>
    </location>
</feature>
<organism evidence="3 4">
    <name type="scientific">Caenorhabditis nigoni</name>
    <dbReference type="NCBI Taxonomy" id="1611254"/>
    <lineage>
        <taxon>Eukaryota</taxon>
        <taxon>Metazoa</taxon>
        <taxon>Ecdysozoa</taxon>
        <taxon>Nematoda</taxon>
        <taxon>Chromadorea</taxon>
        <taxon>Rhabditida</taxon>
        <taxon>Rhabditina</taxon>
        <taxon>Rhabditomorpha</taxon>
        <taxon>Rhabditoidea</taxon>
        <taxon>Rhabditidae</taxon>
        <taxon>Peloderinae</taxon>
        <taxon>Caenorhabditis</taxon>
    </lineage>
</organism>